<keyword evidence="2" id="KW-1185">Reference proteome</keyword>
<accession>A0ABP8LSQ0</accession>
<evidence type="ECO:0008006" key="3">
    <source>
        <dbReference type="Google" id="ProtNLM"/>
    </source>
</evidence>
<sequence length="322" mass="36849">MDKRDRKVALIKKKSKINRDRPTIGVTGPDRGGGVAWFFSALAVWIAGGRPVRITPASPRTADGLQGLIVGGGADVDPSTYQQDNVLDEYLARTIQQPRKNIFQRIGRFTRWLYYPALFFARKLFSRKKGWSLDRERDHLEFQLIDQAVKKKLPIMGICRGSQLLNVYFRGTLYQDINTFYLEEPNPSSIFPVKRVNLKPGSRLAGVLGVEHLRINALHHQAVKDPGKGIEIVARERNGVVQGIESVEEEYIVGVQWHPEYLPQQKDQRRLFRALVQQARQVYHQIEDDDVQEALASPRAEALEELERQEEELLMSELNKNL</sequence>
<reference evidence="2" key="1">
    <citation type="journal article" date="2019" name="Int. J. Syst. Evol. Microbiol.">
        <title>The Global Catalogue of Microorganisms (GCM) 10K type strain sequencing project: providing services to taxonomists for standard genome sequencing and annotation.</title>
        <authorList>
            <consortium name="The Broad Institute Genomics Platform"/>
            <consortium name="The Broad Institute Genome Sequencing Center for Infectious Disease"/>
            <person name="Wu L."/>
            <person name="Ma J."/>
        </authorList>
    </citation>
    <scope>NUCLEOTIDE SEQUENCE [LARGE SCALE GENOMIC DNA]</scope>
    <source>
        <strain evidence="2">JCM 17926</strain>
    </source>
</reference>
<dbReference type="SUPFAM" id="SSF52317">
    <property type="entry name" value="Class I glutamine amidotransferase-like"/>
    <property type="match status" value="1"/>
</dbReference>
<dbReference type="InterPro" id="IPR011697">
    <property type="entry name" value="Peptidase_C26"/>
</dbReference>
<evidence type="ECO:0000313" key="1">
    <source>
        <dbReference type="EMBL" id="GAA4435848.1"/>
    </source>
</evidence>
<dbReference type="PROSITE" id="PS51273">
    <property type="entry name" value="GATASE_TYPE_1"/>
    <property type="match status" value="1"/>
</dbReference>
<dbReference type="Proteomes" id="UP001500552">
    <property type="component" value="Unassembled WGS sequence"/>
</dbReference>
<dbReference type="PANTHER" id="PTHR43235:SF1">
    <property type="entry name" value="GLUTAMINE AMIDOTRANSFERASE PB2B2.05-RELATED"/>
    <property type="match status" value="1"/>
</dbReference>
<protein>
    <recommendedName>
        <fullName evidence="3">Glutamine amidotransferase</fullName>
    </recommendedName>
</protein>
<organism evidence="1 2">
    <name type="scientific">Pontibacter saemangeumensis</name>
    <dbReference type="NCBI Taxonomy" id="1084525"/>
    <lineage>
        <taxon>Bacteria</taxon>
        <taxon>Pseudomonadati</taxon>
        <taxon>Bacteroidota</taxon>
        <taxon>Cytophagia</taxon>
        <taxon>Cytophagales</taxon>
        <taxon>Hymenobacteraceae</taxon>
        <taxon>Pontibacter</taxon>
    </lineage>
</organism>
<proteinExistence type="predicted"/>
<evidence type="ECO:0000313" key="2">
    <source>
        <dbReference type="Proteomes" id="UP001500552"/>
    </source>
</evidence>
<dbReference type="CDD" id="cd01745">
    <property type="entry name" value="GATase1_2"/>
    <property type="match status" value="1"/>
</dbReference>
<dbReference type="PANTHER" id="PTHR43235">
    <property type="entry name" value="GLUTAMINE AMIDOTRANSFERASE PB2B2.05-RELATED"/>
    <property type="match status" value="1"/>
</dbReference>
<dbReference type="Pfam" id="PF07722">
    <property type="entry name" value="Peptidase_C26"/>
    <property type="match status" value="1"/>
</dbReference>
<dbReference type="Gene3D" id="3.40.50.880">
    <property type="match status" value="1"/>
</dbReference>
<comment type="caution">
    <text evidence="1">The sequence shown here is derived from an EMBL/GenBank/DDBJ whole genome shotgun (WGS) entry which is preliminary data.</text>
</comment>
<name>A0ABP8LSQ0_9BACT</name>
<dbReference type="InterPro" id="IPR044668">
    <property type="entry name" value="PuuD-like"/>
</dbReference>
<dbReference type="InterPro" id="IPR029062">
    <property type="entry name" value="Class_I_gatase-like"/>
</dbReference>
<dbReference type="EMBL" id="BAABHC010000016">
    <property type="protein sequence ID" value="GAA4435848.1"/>
    <property type="molecule type" value="Genomic_DNA"/>
</dbReference>
<gene>
    <name evidence="1" type="ORF">GCM10023188_28250</name>
</gene>